<dbReference type="InterPro" id="IPR004532">
    <property type="entry name" value="Phe-tRNA-ligase_IIc_bsu_bact"/>
</dbReference>
<dbReference type="eggNOG" id="COG0072">
    <property type="taxonomic scope" value="Bacteria"/>
</dbReference>
<evidence type="ECO:0000259" key="19">
    <source>
        <dbReference type="PROSITE" id="PS51483"/>
    </source>
</evidence>
<dbReference type="Pfam" id="PF03147">
    <property type="entry name" value="FDX-ACB"/>
    <property type="match status" value="1"/>
</dbReference>
<dbReference type="InterPro" id="IPR036690">
    <property type="entry name" value="Fdx_antiC-bd_sf"/>
</dbReference>
<evidence type="ECO:0000256" key="15">
    <source>
        <dbReference type="HAMAP-Rule" id="MF_00283"/>
    </source>
</evidence>
<accession>S6G3Z9</accession>
<name>S6G3Z9_9MOLU</name>
<feature type="binding site" evidence="15">
    <location>
        <position position="463"/>
    </location>
    <ligand>
        <name>Mg(2+)</name>
        <dbReference type="ChEBI" id="CHEBI:18420"/>
        <note>shared with alpha subunit</note>
    </ligand>
</feature>
<evidence type="ECO:0000259" key="18">
    <source>
        <dbReference type="PROSITE" id="PS51447"/>
    </source>
</evidence>
<dbReference type="Gene3D" id="3.30.70.380">
    <property type="entry name" value="Ferrodoxin-fold anticodon-binding domain"/>
    <property type="match status" value="1"/>
</dbReference>
<dbReference type="PROSITE" id="PS50886">
    <property type="entry name" value="TRBD"/>
    <property type="match status" value="1"/>
</dbReference>
<dbReference type="InterPro" id="IPR012340">
    <property type="entry name" value="NA-bd_OB-fold"/>
</dbReference>
<evidence type="ECO:0000256" key="6">
    <source>
        <dbReference type="ARBA" id="ARBA00022598"/>
    </source>
</evidence>
<dbReference type="Gene3D" id="2.40.50.140">
    <property type="entry name" value="Nucleic acid-binding proteins"/>
    <property type="match status" value="1"/>
</dbReference>
<feature type="binding site" evidence="15">
    <location>
        <position position="457"/>
    </location>
    <ligand>
        <name>Mg(2+)</name>
        <dbReference type="ChEBI" id="CHEBI:18420"/>
        <note>shared with alpha subunit</note>
    </ligand>
</feature>
<evidence type="ECO:0000259" key="17">
    <source>
        <dbReference type="PROSITE" id="PS50886"/>
    </source>
</evidence>
<dbReference type="InterPro" id="IPR033714">
    <property type="entry name" value="tRNA_bind_bactPheRS"/>
</dbReference>
<dbReference type="GO" id="GO:0000287">
    <property type="term" value="F:magnesium ion binding"/>
    <property type="evidence" value="ECO:0007669"/>
    <property type="project" value="UniProtKB-UniRule"/>
</dbReference>
<dbReference type="SUPFAM" id="SSF55681">
    <property type="entry name" value="Class II aaRS and biotin synthetases"/>
    <property type="match status" value="1"/>
</dbReference>
<dbReference type="EC" id="6.1.1.20" evidence="15"/>
<dbReference type="InterPro" id="IPR009061">
    <property type="entry name" value="DNA-bd_dom_put_sf"/>
</dbReference>
<organism evidence="20 21">
    <name type="scientific">Mycoplasma yeatsii 13926</name>
    <dbReference type="NCBI Taxonomy" id="1188240"/>
    <lineage>
        <taxon>Bacteria</taxon>
        <taxon>Bacillati</taxon>
        <taxon>Mycoplasmatota</taxon>
        <taxon>Mollicutes</taxon>
        <taxon>Mycoplasmataceae</taxon>
        <taxon>Mycoplasma</taxon>
    </lineage>
</organism>
<evidence type="ECO:0000256" key="5">
    <source>
        <dbReference type="ARBA" id="ARBA00022555"/>
    </source>
</evidence>
<keyword evidence="5 16" id="KW-0820">tRNA-binding</keyword>
<dbReference type="Pfam" id="PF01588">
    <property type="entry name" value="tRNA_bind"/>
    <property type="match status" value="1"/>
</dbReference>
<proteinExistence type="inferred from homology"/>
<dbReference type="PANTHER" id="PTHR10947">
    <property type="entry name" value="PHENYLALANYL-TRNA SYNTHETASE BETA CHAIN AND LEUCINE-RICH REPEAT-CONTAINING PROTEIN 47"/>
    <property type="match status" value="1"/>
</dbReference>
<evidence type="ECO:0000256" key="14">
    <source>
        <dbReference type="ARBA" id="ARBA00049255"/>
    </source>
</evidence>
<dbReference type="InterPro" id="IPR005147">
    <property type="entry name" value="tRNA_synthase_B5-dom"/>
</dbReference>
<feature type="binding site" evidence="15">
    <location>
        <position position="466"/>
    </location>
    <ligand>
        <name>Mg(2+)</name>
        <dbReference type="ChEBI" id="CHEBI:18420"/>
        <note>shared with alpha subunit</note>
    </ligand>
</feature>
<comment type="subcellular location">
    <subcellularLocation>
        <location evidence="1 15">Cytoplasm</location>
    </subcellularLocation>
</comment>
<dbReference type="PANTHER" id="PTHR10947:SF0">
    <property type="entry name" value="PHENYLALANINE--TRNA LIGASE BETA SUBUNIT"/>
    <property type="match status" value="1"/>
</dbReference>
<dbReference type="Gene3D" id="3.30.930.10">
    <property type="entry name" value="Bira Bifunctional Protein, Domain 2"/>
    <property type="match status" value="1"/>
</dbReference>
<dbReference type="OrthoDB" id="9805455at2"/>
<feature type="domain" description="TRNA-binding" evidence="17">
    <location>
        <begin position="40"/>
        <end position="155"/>
    </location>
</feature>
<dbReference type="InterPro" id="IPR002547">
    <property type="entry name" value="tRNA-bd_dom"/>
</dbReference>
<keyword evidence="4 15" id="KW-0963">Cytoplasm</keyword>
<dbReference type="PROSITE" id="PS51483">
    <property type="entry name" value="B5"/>
    <property type="match status" value="1"/>
</dbReference>
<feature type="binding site" evidence="15">
    <location>
        <position position="467"/>
    </location>
    <ligand>
        <name>Mg(2+)</name>
        <dbReference type="ChEBI" id="CHEBI:18420"/>
        <note>shared with alpha subunit</note>
    </ligand>
</feature>
<dbReference type="Pfam" id="PF17759">
    <property type="entry name" value="tRNA_synthFbeta"/>
    <property type="match status" value="1"/>
</dbReference>
<keyword evidence="12 15" id="KW-0648">Protein biosynthesis</keyword>
<dbReference type="InterPro" id="IPR020825">
    <property type="entry name" value="Phe-tRNA_synthase-like_B3/B4"/>
</dbReference>
<dbReference type="GO" id="GO:0004826">
    <property type="term" value="F:phenylalanine-tRNA ligase activity"/>
    <property type="evidence" value="ECO:0007669"/>
    <property type="project" value="UniProtKB-UniRule"/>
</dbReference>
<feature type="domain" description="B5" evidence="19">
    <location>
        <begin position="404"/>
        <end position="479"/>
    </location>
</feature>
<evidence type="ECO:0000313" key="21">
    <source>
        <dbReference type="Proteomes" id="UP000015348"/>
    </source>
</evidence>
<keyword evidence="7 15" id="KW-0479">Metal-binding</keyword>
<keyword evidence="8 15" id="KW-0547">Nucleotide-binding</keyword>
<evidence type="ECO:0000256" key="11">
    <source>
        <dbReference type="ARBA" id="ARBA00022884"/>
    </source>
</evidence>
<dbReference type="AlphaFoldDB" id="S6G3Z9"/>
<dbReference type="PATRIC" id="fig|1188240.3.peg.224"/>
<dbReference type="Gene3D" id="3.30.56.10">
    <property type="match status" value="2"/>
</dbReference>
<dbReference type="eggNOG" id="COG0073">
    <property type="taxonomic scope" value="Bacteria"/>
</dbReference>
<dbReference type="PROSITE" id="PS51447">
    <property type="entry name" value="FDX_ACB"/>
    <property type="match status" value="1"/>
</dbReference>
<dbReference type="CDD" id="cd02796">
    <property type="entry name" value="tRNA_bind_bactPheRS"/>
    <property type="match status" value="1"/>
</dbReference>
<keyword evidence="10 15" id="KW-0460">Magnesium</keyword>
<evidence type="ECO:0000256" key="10">
    <source>
        <dbReference type="ARBA" id="ARBA00022842"/>
    </source>
</evidence>
<keyword evidence="6 15" id="KW-0436">Ligase</keyword>
<dbReference type="SUPFAM" id="SSF56037">
    <property type="entry name" value="PheT/TilS domain"/>
    <property type="match status" value="1"/>
</dbReference>
<evidence type="ECO:0000256" key="12">
    <source>
        <dbReference type="ARBA" id="ARBA00022917"/>
    </source>
</evidence>
<dbReference type="GO" id="GO:0006432">
    <property type="term" value="P:phenylalanyl-tRNA aminoacylation"/>
    <property type="evidence" value="ECO:0007669"/>
    <property type="project" value="UniProtKB-UniRule"/>
</dbReference>
<comment type="cofactor">
    <cofactor evidence="15">
        <name>Mg(2+)</name>
        <dbReference type="ChEBI" id="CHEBI:18420"/>
    </cofactor>
    <text evidence="15">Binds 2 magnesium ions per tetramer.</text>
</comment>
<keyword evidence="13 15" id="KW-0030">Aminoacyl-tRNA synthetase</keyword>
<protein>
    <recommendedName>
        <fullName evidence="15">Phenylalanine--tRNA ligase beta subunit</fullName>
        <ecNumber evidence="15">6.1.1.20</ecNumber>
    </recommendedName>
    <alternativeName>
        <fullName evidence="15">Phenylalanyl-tRNA synthetase beta subunit</fullName>
        <shortName evidence="15">PheRS</shortName>
    </alternativeName>
</protein>
<evidence type="ECO:0000256" key="3">
    <source>
        <dbReference type="ARBA" id="ARBA00011209"/>
    </source>
</evidence>
<dbReference type="SUPFAM" id="SSF46955">
    <property type="entry name" value="Putative DNA-binding domain"/>
    <property type="match status" value="1"/>
</dbReference>
<dbReference type="Pfam" id="PF03484">
    <property type="entry name" value="B5"/>
    <property type="match status" value="1"/>
</dbReference>
<comment type="subunit">
    <text evidence="3 15">Tetramer of two alpha and two beta subunits.</text>
</comment>
<dbReference type="EMBL" id="AORK01000010">
    <property type="protein sequence ID" value="EOA07392.1"/>
    <property type="molecule type" value="Genomic_DNA"/>
</dbReference>
<reference evidence="20 21" key="1">
    <citation type="journal article" date="2013" name="Genome Announc.">
        <title>Draft Genome Sequences of Mycoplasma auris and Mycoplasma yeatsii, Two Species of the Ear Canal of Caprinae.</title>
        <authorList>
            <person name="Dordet-Frisoni E."/>
            <person name="Baranowski E."/>
            <person name="Barre A."/>
            <person name="Blanchard A."/>
            <person name="Breton M."/>
            <person name="Couture C."/>
            <person name="Dupuy V."/>
            <person name="Gaurivaud P."/>
            <person name="Jacob D."/>
            <person name="Lemaitre C."/>
            <person name="Manso-Silvan L."/>
            <person name="Nikolski M."/>
            <person name="Nouvel L.X."/>
            <person name="Poumarat F."/>
            <person name="Sirand-Pugnet P."/>
            <person name="Thebault P."/>
            <person name="Theil S."/>
            <person name="Thiaucourt F."/>
            <person name="Citti C."/>
            <person name="Tardy F."/>
        </authorList>
    </citation>
    <scope>NUCLEOTIDE SEQUENCE [LARGE SCALE GENOMIC DNA]</scope>
    <source>
        <strain evidence="20 21">13926</strain>
    </source>
</reference>
<feature type="domain" description="FDX-ACB" evidence="18">
    <location>
        <begin position="704"/>
        <end position="796"/>
    </location>
</feature>
<evidence type="ECO:0000313" key="20">
    <source>
        <dbReference type="EMBL" id="EOA07392.1"/>
    </source>
</evidence>
<keyword evidence="11 16" id="KW-0694">RNA-binding</keyword>
<dbReference type="SMART" id="SM00896">
    <property type="entry name" value="FDX-ACB"/>
    <property type="match status" value="1"/>
</dbReference>
<dbReference type="Gene3D" id="3.50.40.10">
    <property type="entry name" value="Phenylalanyl-trna Synthetase, Chain B, domain 3"/>
    <property type="match status" value="1"/>
</dbReference>
<sequence length="796" mass="91889">MIITRKWLEQFLNLKDISNDQISVALNSLGFEVEQTTDFNALNSELLVGYVEESVKVPDTHLKSNKIKINKNKTLDIICGAENIDKDQYVIVAPVGSTISNGLTLTERQIRGHLSQGMVCALNEIGIPTSSLTEFESKNIYNINLDNIDLNSRSTQSAKQFINLDDYIWEVDLTLNRSDCLASFQLLKEIANYFNLEINNLNNNFNNFEKNDSKLTIKVNEDIKDLVKTIAFSEYQLNDLVKLNSKDDIWLKLNNTKTSDSIIENLALKTAIQTAQALIVIDKDKLLKNNNLELKEITREDNSKVLALTVKNELVNIIGLEVEDKFRVDNNTKNIIVLMLNIDTVTMRNQQKTLNTSTIQLQRYIKPINPNLFELANLTFANELEKYNLIQKATQVIEVKKTFINNTRFDVKLQKINDLLGVNLTVEQIKSLFKTLDFNVIVEDDNLTFDIDVNRVDIYSVNDICEEIARLYGYDNIVEQPINFKTIQKTKNIDLKLENKLINYLIGLGFNNTKTYSLENFESTSHWNLFDIKDLITLEKPLSKLRDTYRTNLSKSLIDVAIYNSVNNNKQLKLFEIADIYAFNNFKQRNLVFLTTSNIYQDNLSDNQINADFYYNKSILEAIFKLHNLDLNKLDYQVNNDVIDEIHPFINATIKYDDQLLGFIYRLNPGWEKSKKIDKTIVVEINLDKLNQVSNKQIQIKELSKFQSSKRDFSIELNNDIKYSDVIKKILDGANYITNVEVIDQYIDEKLEQSNKKSLTIQITFNSLDHQLTEQEINDQSQVIINNLNNLNITIR</sequence>
<dbReference type="Proteomes" id="UP000015348">
    <property type="component" value="Unassembled WGS sequence"/>
</dbReference>
<dbReference type="InterPro" id="IPR045060">
    <property type="entry name" value="Phe-tRNA-ligase_IIc_bsu"/>
</dbReference>
<evidence type="ECO:0000256" key="8">
    <source>
        <dbReference type="ARBA" id="ARBA00022741"/>
    </source>
</evidence>
<evidence type="ECO:0000256" key="7">
    <source>
        <dbReference type="ARBA" id="ARBA00022723"/>
    </source>
</evidence>
<evidence type="ECO:0000256" key="16">
    <source>
        <dbReference type="PROSITE-ProRule" id="PRU00209"/>
    </source>
</evidence>
<evidence type="ECO:0000256" key="9">
    <source>
        <dbReference type="ARBA" id="ARBA00022840"/>
    </source>
</evidence>
<dbReference type="GO" id="GO:0009328">
    <property type="term" value="C:phenylalanine-tRNA ligase complex"/>
    <property type="evidence" value="ECO:0007669"/>
    <property type="project" value="TreeGrafter"/>
</dbReference>
<dbReference type="NCBIfam" id="TIGR00472">
    <property type="entry name" value="pheT_bact"/>
    <property type="match status" value="1"/>
</dbReference>
<dbReference type="SUPFAM" id="SSF50249">
    <property type="entry name" value="Nucleic acid-binding proteins"/>
    <property type="match status" value="1"/>
</dbReference>
<dbReference type="HAMAP" id="MF_00283">
    <property type="entry name" value="Phe_tRNA_synth_beta1"/>
    <property type="match status" value="1"/>
</dbReference>
<dbReference type="RefSeq" id="WP_004427812.1">
    <property type="nucleotide sequence ID" value="NZ_AORK01000010.1"/>
</dbReference>
<dbReference type="GO" id="GO:0005524">
    <property type="term" value="F:ATP binding"/>
    <property type="evidence" value="ECO:0007669"/>
    <property type="project" value="UniProtKB-UniRule"/>
</dbReference>
<evidence type="ECO:0000256" key="2">
    <source>
        <dbReference type="ARBA" id="ARBA00008653"/>
    </source>
</evidence>
<evidence type="ECO:0000256" key="4">
    <source>
        <dbReference type="ARBA" id="ARBA00022490"/>
    </source>
</evidence>
<dbReference type="InterPro" id="IPR041616">
    <property type="entry name" value="PheRS_beta_core"/>
</dbReference>
<dbReference type="InterPro" id="IPR045864">
    <property type="entry name" value="aa-tRNA-synth_II/BPL/LPL"/>
</dbReference>
<evidence type="ECO:0000256" key="13">
    <source>
        <dbReference type="ARBA" id="ARBA00023146"/>
    </source>
</evidence>
<evidence type="ECO:0000256" key="1">
    <source>
        <dbReference type="ARBA" id="ARBA00004496"/>
    </source>
</evidence>
<keyword evidence="9 15" id="KW-0067">ATP-binding</keyword>
<dbReference type="SUPFAM" id="SSF54991">
    <property type="entry name" value="Anticodon-binding domain of PheRS"/>
    <property type="match status" value="1"/>
</dbReference>
<comment type="caution">
    <text evidence="20">The sequence shown here is derived from an EMBL/GenBank/DDBJ whole genome shotgun (WGS) entry which is preliminary data.</text>
</comment>
<gene>
    <name evidence="20" type="primary">pheRS</name>
    <name evidence="15" type="synonym">pheT</name>
    <name evidence="20" type="ORF">MYEA_2220</name>
</gene>
<comment type="catalytic activity">
    <reaction evidence="14 15">
        <text>tRNA(Phe) + L-phenylalanine + ATP = L-phenylalanyl-tRNA(Phe) + AMP + diphosphate + H(+)</text>
        <dbReference type="Rhea" id="RHEA:19413"/>
        <dbReference type="Rhea" id="RHEA-COMP:9668"/>
        <dbReference type="Rhea" id="RHEA-COMP:9699"/>
        <dbReference type="ChEBI" id="CHEBI:15378"/>
        <dbReference type="ChEBI" id="CHEBI:30616"/>
        <dbReference type="ChEBI" id="CHEBI:33019"/>
        <dbReference type="ChEBI" id="CHEBI:58095"/>
        <dbReference type="ChEBI" id="CHEBI:78442"/>
        <dbReference type="ChEBI" id="CHEBI:78531"/>
        <dbReference type="ChEBI" id="CHEBI:456215"/>
        <dbReference type="EC" id="6.1.1.20"/>
    </reaction>
</comment>
<comment type="similarity">
    <text evidence="2 15">Belongs to the phenylalanyl-tRNA synthetase beta subunit family. Type 1 subfamily.</text>
</comment>
<dbReference type="InterPro" id="IPR005121">
    <property type="entry name" value="Fdx_antiC-bd"/>
</dbReference>
<dbReference type="GO" id="GO:0000049">
    <property type="term" value="F:tRNA binding"/>
    <property type="evidence" value="ECO:0007669"/>
    <property type="project" value="UniProtKB-UniRule"/>
</dbReference>
<dbReference type="SMART" id="SM00874">
    <property type="entry name" value="B5"/>
    <property type="match status" value="1"/>
</dbReference>